<keyword evidence="3" id="KW-1185">Reference proteome</keyword>
<comment type="caution">
    <text evidence="2">The sequence shown here is derived from an EMBL/GenBank/DDBJ whole genome shotgun (WGS) entry which is preliminary data.</text>
</comment>
<feature type="compositionally biased region" description="Low complexity" evidence="1">
    <location>
        <begin position="624"/>
        <end position="637"/>
    </location>
</feature>
<dbReference type="Proteomes" id="UP000304900">
    <property type="component" value="Unassembled WGS sequence"/>
</dbReference>
<dbReference type="RefSeq" id="WP_137338629.1">
    <property type="nucleotide sequence ID" value="NZ_BSQH01000024.1"/>
</dbReference>
<organism evidence="2 3">
    <name type="scientific">Dyadobacter frigoris</name>
    <dbReference type="NCBI Taxonomy" id="2576211"/>
    <lineage>
        <taxon>Bacteria</taxon>
        <taxon>Pseudomonadati</taxon>
        <taxon>Bacteroidota</taxon>
        <taxon>Cytophagia</taxon>
        <taxon>Cytophagales</taxon>
        <taxon>Spirosomataceae</taxon>
        <taxon>Dyadobacter</taxon>
    </lineage>
</organism>
<feature type="compositionally biased region" description="Polar residues" evidence="1">
    <location>
        <begin position="750"/>
        <end position="770"/>
    </location>
</feature>
<feature type="region of interest" description="Disordered" evidence="1">
    <location>
        <begin position="567"/>
        <end position="600"/>
    </location>
</feature>
<proteinExistence type="predicted"/>
<gene>
    <name evidence="2" type="ORF">FDK13_03785</name>
</gene>
<evidence type="ECO:0008006" key="4">
    <source>
        <dbReference type="Google" id="ProtNLM"/>
    </source>
</evidence>
<feature type="compositionally biased region" description="Polar residues" evidence="1">
    <location>
        <begin position="780"/>
        <end position="813"/>
    </location>
</feature>
<reference evidence="2 3" key="1">
    <citation type="submission" date="2019-05" db="EMBL/GenBank/DDBJ databases">
        <title>Dyadobacter AR-3-8 sp. nov., isolated from arctic soil.</title>
        <authorList>
            <person name="Chaudhary D.K."/>
        </authorList>
    </citation>
    <scope>NUCLEOTIDE SEQUENCE [LARGE SCALE GENOMIC DNA]</scope>
    <source>
        <strain evidence="2 3">AR-3-8</strain>
    </source>
</reference>
<feature type="compositionally biased region" description="Low complexity" evidence="1">
    <location>
        <begin position="570"/>
        <end position="599"/>
    </location>
</feature>
<feature type="compositionally biased region" description="Polar residues" evidence="1">
    <location>
        <begin position="709"/>
        <end position="739"/>
    </location>
</feature>
<feature type="region of interest" description="Disordered" evidence="1">
    <location>
        <begin position="612"/>
        <end position="825"/>
    </location>
</feature>
<feature type="compositionally biased region" description="Basic and acidic residues" evidence="1">
    <location>
        <begin position="815"/>
        <end position="825"/>
    </location>
</feature>
<accession>A0A4U6DCV2</accession>
<dbReference type="AlphaFoldDB" id="A0A4U6DCV2"/>
<evidence type="ECO:0000256" key="1">
    <source>
        <dbReference type="SAM" id="MobiDB-lite"/>
    </source>
</evidence>
<dbReference type="OrthoDB" id="102964at2"/>
<evidence type="ECO:0000313" key="2">
    <source>
        <dbReference type="EMBL" id="TKT94341.1"/>
    </source>
</evidence>
<evidence type="ECO:0000313" key="3">
    <source>
        <dbReference type="Proteomes" id="UP000304900"/>
    </source>
</evidence>
<protein>
    <recommendedName>
        <fullName evidence="4">Carbohydrate-binding family V/XII</fullName>
    </recommendedName>
</protein>
<name>A0A4U6DCV2_9BACT</name>
<dbReference type="EMBL" id="SZVO01000001">
    <property type="protein sequence ID" value="TKT94341.1"/>
    <property type="molecule type" value="Genomic_DNA"/>
</dbReference>
<feature type="compositionally biased region" description="Polar residues" evidence="1">
    <location>
        <begin position="640"/>
        <end position="697"/>
    </location>
</feature>
<sequence>MLAISKNVISTVIFLISLAGITVLAQDTWPKEIPLSGGGTITVYQLQPEKLSGDNLDARAAVSIRKKSGDEPVFGAMWIQGQLTAGNSATLKNVTVRQSKFADNDNIDTDNFRKSVEQGFPGLRVQFSRDNIQAAINQEQGAENLKNDAPLIIYRDKATTLIVLDGEPMEEKDDELQMTRVVNTPYLIVKNPDDNKYYLYGGSFWYASTRVKDGWAYVKNIPSRIRAVDAKMKEEEKKASSENEDTNKFTTPTDILVVTEPAEIIQTEGKPTYQAVQGSTLLYVNNSLDEIFKDIDSQKNYILIAGRWYNSTSLNGPWQYVPQNTLPAAFANIPAGSEKDGVLASVAGTEEADDAVMEAQIPQTAKVDRSTARVEVNYDGDPRFVPIQNTNLSVAENANITVMQAANNQFYALENGIWFISNNPYGPWQVANERPSDVDRIPPSSSAYNARYVYIYETTPQYVYVGYTQGYMGNYIYGPTVVWGTGWHYRPWRGRYYRPRPVTWGFGMHYNPWAGWSMSFGLGFNVGWYHYGRSRPNYGGWFGPPAYRPPSRPWGWNGGYYGNRPGNGGYPNRPRPNMSINRPGNGNGRPNYGNNNNNNLYRDRKYVVATRDNVFRPTPRPVTGRPSNGNNSSGRPNVTRPVTGNDQNGRPNTGRPSTGSGQTTFPDRTRPATGNGQNTTRPDVTRPSTGRDQNTLPDRTRPAIGNGQSGRPNVTSPAVGADQNTVPNRTRPNTGNGQNARPDITRPATGGNQNARPNVTRPDQTIRQPVQQNQNNGQNARPTVTPNQNRAPQTRQQPTANPQRSAAPRQNAQPARERGNARGQE</sequence>